<dbReference type="EMBL" id="BPLQ01010282">
    <property type="protein sequence ID" value="GIY49769.1"/>
    <property type="molecule type" value="Genomic_DNA"/>
</dbReference>
<dbReference type="AlphaFoldDB" id="A0AAV4TV73"/>
<gene>
    <name evidence="1" type="ORF">CDAR_118411</name>
</gene>
<dbReference type="Proteomes" id="UP001054837">
    <property type="component" value="Unassembled WGS sequence"/>
</dbReference>
<accession>A0AAV4TV73</accession>
<organism evidence="1 2">
    <name type="scientific">Caerostris darwini</name>
    <dbReference type="NCBI Taxonomy" id="1538125"/>
    <lineage>
        <taxon>Eukaryota</taxon>
        <taxon>Metazoa</taxon>
        <taxon>Ecdysozoa</taxon>
        <taxon>Arthropoda</taxon>
        <taxon>Chelicerata</taxon>
        <taxon>Arachnida</taxon>
        <taxon>Araneae</taxon>
        <taxon>Araneomorphae</taxon>
        <taxon>Entelegynae</taxon>
        <taxon>Araneoidea</taxon>
        <taxon>Araneidae</taxon>
        <taxon>Caerostris</taxon>
    </lineage>
</organism>
<evidence type="ECO:0000313" key="1">
    <source>
        <dbReference type="EMBL" id="GIY49769.1"/>
    </source>
</evidence>
<keyword evidence="2" id="KW-1185">Reference proteome</keyword>
<comment type="caution">
    <text evidence="1">The sequence shown here is derived from an EMBL/GenBank/DDBJ whole genome shotgun (WGS) entry which is preliminary data.</text>
</comment>
<protein>
    <submittedName>
        <fullName evidence="1">Uncharacterized protein</fullName>
    </submittedName>
</protein>
<reference evidence="1 2" key="1">
    <citation type="submission" date="2021-06" db="EMBL/GenBank/DDBJ databases">
        <title>Caerostris darwini draft genome.</title>
        <authorList>
            <person name="Kono N."/>
            <person name="Arakawa K."/>
        </authorList>
    </citation>
    <scope>NUCLEOTIDE SEQUENCE [LARGE SCALE GENOMIC DNA]</scope>
</reference>
<evidence type="ECO:0000313" key="2">
    <source>
        <dbReference type="Proteomes" id="UP001054837"/>
    </source>
</evidence>
<name>A0AAV4TV73_9ARAC</name>
<proteinExistence type="predicted"/>
<sequence>MGMWKYLKEIKDLSNFLLEKEDSEDMLILTPLKVGDIVDAFDKYDRYYQMDEFELNYLYEFHFNLVDIGAVKDNLKMLDLPMSLDIEEETRKLEFILNGLKIDQNSNILEEEDSTIEYLMDDLDIWEDENTAGIKKMCSYCGEKCFKYLLFQIHKQMWYVREQMEI</sequence>